<comment type="caution">
    <text evidence="2">The sequence shown here is derived from an EMBL/GenBank/DDBJ whole genome shotgun (WGS) entry which is preliminary data.</text>
</comment>
<keyword evidence="3" id="KW-1185">Reference proteome</keyword>
<dbReference type="Proteomes" id="UP000268623">
    <property type="component" value="Unassembled WGS sequence"/>
</dbReference>
<feature type="transmembrane region" description="Helical" evidence="1">
    <location>
        <begin position="47"/>
        <end position="67"/>
    </location>
</feature>
<dbReference type="AlphaFoldDB" id="A0A3M9XNF7"/>
<evidence type="ECO:0000313" key="2">
    <source>
        <dbReference type="EMBL" id="RNJ49829.1"/>
    </source>
</evidence>
<gene>
    <name evidence="2" type="ORF">D1O30_09705</name>
</gene>
<protein>
    <submittedName>
        <fullName evidence="2">Uncharacterized protein</fullName>
    </submittedName>
</protein>
<keyword evidence="1" id="KW-1133">Transmembrane helix</keyword>
<keyword evidence="1" id="KW-0812">Transmembrane</keyword>
<accession>A0A3M9XNF7</accession>
<sequence length="240" mass="26630">MSLFRNGFGQFMKRKGMDFAIAWLVIIGPILIGLAGGIWYGSGRTPALWVGFAGIVMLMIAGALQLWPSKWKSQESVQQSNIIFTPDPTTAVFTRVHVVEAVAPPSIFEQPIDPRLGTVVYEVGNLGWDDDMRTLHFSLWALVSGQLVIVHQRQADFLAKGESIVIDNLPRPFVTGRMVVCVSYEFKGRKVNVVDFYTNENMSSSRGYAGQMNKLRESLKQVDGPNDLCRSMPGTATPFI</sequence>
<keyword evidence="1" id="KW-0472">Membrane</keyword>
<feature type="transmembrane region" description="Helical" evidence="1">
    <location>
        <begin position="21"/>
        <end position="41"/>
    </location>
</feature>
<proteinExistence type="predicted"/>
<dbReference type="EMBL" id="QWDD01000001">
    <property type="protein sequence ID" value="RNJ49829.1"/>
    <property type="molecule type" value="Genomic_DNA"/>
</dbReference>
<evidence type="ECO:0000256" key="1">
    <source>
        <dbReference type="SAM" id="Phobius"/>
    </source>
</evidence>
<organism evidence="2 3">
    <name type="scientific">Methylocystis hirsuta</name>
    <dbReference type="NCBI Taxonomy" id="369798"/>
    <lineage>
        <taxon>Bacteria</taxon>
        <taxon>Pseudomonadati</taxon>
        <taxon>Pseudomonadota</taxon>
        <taxon>Alphaproteobacteria</taxon>
        <taxon>Hyphomicrobiales</taxon>
        <taxon>Methylocystaceae</taxon>
        <taxon>Methylocystis</taxon>
    </lineage>
</organism>
<name>A0A3M9XNF7_9HYPH</name>
<reference evidence="2 3" key="1">
    <citation type="submission" date="2018-08" db="EMBL/GenBank/DDBJ databases">
        <title>Genome sequence of Methylocystis hirsuta CSC1, a methanotroph able to accumulate PHAs.</title>
        <authorList>
            <person name="Bordel S."/>
            <person name="Rodriguez E."/>
            <person name="Gancedo J."/>
            <person name="Munoz R."/>
        </authorList>
    </citation>
    <scope>NUCLEOTIDE SEQUENCE [LARGE SCALE GENOMIC DNA]</scope>
    <source>
        <strain evidence="2 3">CSC1</strain>
    </source>
</reference>
<evidence type="ECO:0000313" key="3">
    <source>
        <dbReference type="Proteomes" id="UP000268623"/>
    </source>
</evidence>